<evidence type="ECO:0000313" key="7">
    <source>
        <dbReference type="Proteomes" id="UP000289738"/>
    </source>
</evidence>
<dbReference type="Proteomes" id="UP000289738">
    <property type="component" value="Chromosome B06"/>
</dbReference>
<evidence type="ECO:0000256" key="4">
    <source>
        <dbReference type="ARBA" id="ARBA00023274"/>
    </source>
</evidence>
<evidence type="ECO:0000256" key="2">
    <source>
        <dbReference type="ARBA" id="ARBA00022640"/>
    </source>
</evidence>
<evidence type="ECO:0000313" key="6">
    <source>
        <dbReference type="EMBL" id="RYR03840.1"/>
    </source>
</evidence>
<keyword evidence="4 5" id="KW-0687">Ribonucleoprotein</keyword>
<name>A0A444YPF7_ARAHY</name>
<dbReference type="GO" id="GO:0005762">
    <property type="term" value="C:mitochondrial large ribosomal subunit"/>
    <property type="evidence" value="ECO:0007669"/>
    <property type="project" value="TreeGrafter"/>
</dbReference>
<keyword evidence="7" id="KW-1185">Reference proteome</keyword>
<comment type="caution">
    <text evidence="6">The sequence shown here is derived from an EMBL/GenBank/DDBJ whole genome shotgun (WGS) entry which is preliminary data.</text>
</comment>
<sequence length="73" mass="8864">MSQNFRRGKQIWVRIFSDKPVKVRPTETRMCLGKRSPEYWVAVVKPGRILYEMHRVAEVRKIMMNLIFYFCIK</sequence>
<dbReference type="CDD" id="cd01433">
    <property type="entry name" value="Ribosomal_L16_L10e"/>
    <property type="match status" value="1"/>
</dbReference>
<dbReference type="GO" id="GO:0032543">
    <property type="term" value="P:mitochondrial translation"/>
    <property type="evidence" value="ECO:0007669"/>
    <property type="project" value="TreeGrafter"/>
</dbReference>
<proteinExistence type="inferred from homology"/>
<dbReference type="PANTHER" id="PTHR12220:SF13">
    <property type="entry name" value="LARGE RIBOSOMAL SUBUNIT PROTEIN UL16M"/>
    <property type="match status" value="1"/>
</dbReference>
<dbReference type="SUPFAM" id="SSF54686">
    <property type="entry name" value="Ribosomal protein L16p/L10e"/>
    <property type="match status" value="1"/>
</dbReference>
<comment type="similarity">
    <text evidence="1 5">Belongs to the universal ribosomal protein uL16 family.</text>
</comment>
<dbReference type="GO" id="GO:0019843">
    <property type="term" value="F:rRNA binding"/>
    <property type="evidence" value="ECO:0007669"/>
    <property type="project" value="InterPro"/>
</dbReference>
<dbReference type="Gene3D" id="3.90.1170.10">
    <property type="entry name" value="Ribosomal protein L10e/L16"/>
    <property type="match status" value="1"/>
</dbReference>
<gene>
    <name evidence="6" type="ORF">Ahy_B06g083223</name>
</gene>
<dbReference type="EMBL" id="SDMP01000016">
    <property type="protein sequence ID" value="RYR03840.1"/>
    <property type="molecule type" value="Genomic_DNA"/>
</dbReference>
<dbReference type="AlphaFoldDB" id="A0A444YPF7"/>
<dbReference type="InterPro" id="IPR036920">
    <property type="entry name" value="Ribosomal_uL16_sf"/>
</dbReference>
<reference evidence="6 7" key="1">
    <citation type="submission" date="2019-01" db="EMBL/GenBank/DDBJ databases">
        <title>Sequencing of cultivated peanut Arachis hypogaea provides insights into genome evolution and oil improvement.</title>
        <authorList>
            <person name="Chen X."/>
        </authorList>
    </citation>
    <scope>NUCLEOTIDE SEQUENCE [LARGE SCALE GENOMIC DNA]</scope>
    <source>
        <strain evidence="7">cv. Fuhuasheng</strain>
        <tissue evidence="6">Leaves</tissue>
    </source>
</reference>
<dbReference type="InterPro" id="IPR047873">
    <property type="entry name" value="Ribosomal_uL16"/>
</dbReference>
<dbReference type="GO" id="GO:0003735">
    <property type="term" value="F:structural constituent of ribosome"/>
    <property type="evidence" value="ECO:0007669"/>
    <property type="project" value="InterPro"/>
</dbReference>
<dbReference type="PANTHER" id="PTHR12220">
    <property type="entry name" value="50S/60S RIBOSOMAL PROTEIN L16"/>
    <property type="match status" value="1"/>
</dbReference>
<keyword evidence="2" id="KW-0934">Plastid</keyword>
<evidence type="ECO:0000256" key="5">
    <source>
        <dbReference type="RuleBase" id="RU004413"/>
    </source>
</evidence>
<accession>A0A444YPF7</accession>
<evidence type="ECO:0000256" key="1">
    <source>
        <dbReference type="ARBA" id="ARBA00008931"/>
    </source>
</evidence>
<dbReference type="InterPro" id="IPR016180">
    <property type="entry name" value="Ribosomal_uL16_dom"/>
</dbReference>
<evidence type="ECO:0000256" key="3">
    <source>
        <dbReference type="ARBA" id="ARBA00022980"/>
    </source>
</evidence>
<dbReference type="STRING" id="3818.A0A444YPF7"/>
<dbReference type="PRINTS" id="PR00060">
    <property type="entry name" value="RIBOSOMALL16"/>
</dbReference>
<dbReference type="InterPro" id="IPR000114">
    <property type="entry name" value="Ribosomal_uL16_bact-type"/>
</dbReference>
<protein>
    <submittedName>
        <fullName evidence="6">Uncharacterized protein</fullName>
    </submittedName>
</protein>
<organism evidence="6 7">
    <name type="scientific">Arachis hypogaea</name>
    <name type="common">Peanut</name>
    <dbReference type="NCBI Taxonomy" id="3818"/>
    <lineage>
        <taxon>Eukaryota</taxon>
        <taxon>Viridiplantae</taxon>
        <taxon>Streptophyta</taxon>
        <taxon>Embryophyta</taxon>
        <taxon>Tracheophyta</taxon>
        <taxon>Spermatophyta</taxon>
        <taxon>Magnoliopsida</taxon>
        <taxon>eudicotyledons</taxon>
        <taxon>Gunneridae</taxon>
        <taxon>Pentapetalae</taxon>
        <taxon>rosids</taxon>
        <taxon>fabids</taxon>
        <taxon>Fabales</taxon>
        <taxon>Fabaceae</taxon>
        <taxon>Papilionoideae</taxon>
        <taxon>50 kb inversion clade</taxon>
        <taxon>dalbergioids sensu lato</taxon>
        <taxon>Dalbergieae</taxon>
        <taxon>Pterocarpus clade</taxon>
        <taxon>Arachis</taxon>
    </lineage>
</organism>
<dbReference type="Pfam" id="PF00252">
    <property type="entry name" value="Ribosomal_L16"/>
    <property type="match status" value="1"/>
</dbReference>
<keyword evidence="3 5" id="KW-0689">Ribosomal protein</keyword>